<dbReference type="EMBL" id="BRXR01000001">
    <property type="protein sequence ID" value="GLC29910.1"/>
    <property type="molecule type" value="Genomic_DNA"/>
</dbReference>
<keyword evidence="1" id="KW-1133">Transmembrane helix</keyword>
<feature type="transmembrane region" description="Helical" evidence="1">
    <location>
        <begin position="125"/>
        <end position="142"/>
    </location>
</feature>
<accession>A0ABQ5N404</accession>
<feature type="transmembrane region" description="Helical" evidence="1">
    <location>
        <begin position="64"/>
        <end position="87"/>
    </location>
</feature>
<keyword evidence="1" id="KW-0472">Membrane</keyword>
<proteinExistence type="predicted"/>
<evidence type="ECO:0000313" key="2">
    <source>
        <dbReference type="EMBL" id="GLC29910.1"/>
    </source>
</evidence>
<dbReference type="Proteomes" id="UP001208567">
    <property type="component" value="Unassembled WGS sequence"/>
</dbReference>
<evidence type="ECO:0008006" key="4">
    <source>
        <dbReference type="Google" id="ProtNLM"/>
    </source>
</evidence>
<comment type="caution">
    <text evidence="2">The sequence shown here is derived from an EMBL/GenBank/DDBJ whole genome shotgun (WGS) entry which is preliminary data.</text>
</comment>
<protein>
    <recommendedName>
        <fullName evidence="4">DUF2569 domain-containing protein</fullName>
    </recommendedName>
</protein>
<dbReference type="InterPro" id="IPR019690">
    <property type="entry name" value="DUF2569"/>
</dbReference>
<gene>
    <name evidence="2" type="ORF">bsdE14_13200</name>
</gene>
<feature type="transmembrane region" description="Helical" evidence="1">
    <location>
        <begin position="20"/>
        <end position="44"/>
    </location>
</feature>
<evidence type="ECO:0000256" key="1">
    <source>
        <dbReference type="SAM" id="Phobius"/>
    </source>
</evidence>
<feature type="transmembrane region" description="Helical" evidence="1">
    <location>
        <begin position="99"/>
        <end position="119"/>
    </location>
</feature>
<keyword evidence="1" id="KW-0812">Transmembrane</keyword>
<organism evidence="2 3">
    <name type="scientific">Clostridium omnivorum</name>
    <dbReference type="NCBI Taxonomy" id="1604902"/>
    <lineage>
        <taxon>Bacteria</taxon>
        <taxon>Bacillati</taxon>
        <taxon>Bacillota</taxon>
        <taxon>Clostridia</taxon>
        <taxon>Eubacteriales</taxon>
        <taxon>Clostridiaceae</taxon>
        <taxon>Clostridium</taxon>
    </lineage>
</organism>
<reference evidence="2 3" key="1">
    <citation type="journal article" date="2024" name="Int. J. Syst. Evol. Microbiol.">
        <title>Clostridium omnivorum sp. nov., isolated from anoxic soil under the treatment of reductive soil disinfestation.</title>
        <authorList>
            <person name="Ueki A."/>
            <person name="Tonouchi A."/>
            <person name="Kaku N."/>
            <person name="Honma S."/>
            <person name="Ueki K."/>
        </authorList>
    </citation>
    <scope>NUCLEOTIDE SEQUENCE [LARGE SCALE GENOMIC DNA]</scope>
    <source>
        <strain evidence="2 3">E14</strain>
    </source>
</reference>
<dbReference type="RefSeq" id="WP_264849184.1">
    <property type="nucleotide sequence ID" value="NZ_BRXR01000001.1"/>
</dbReference>
<keyword evidence="3" id="KW-1185">Reference proteome</keyword>
<sequence length="153" mass="17522">MNQLKRNNVQNLEIEGIGGWLILLAFGIVGSPIVYLLTFISTFIKVFINTNFTIIYAANNTLAMAIIFELIGCLILFAFSSYNLFLFFKKKNKFPKYMIIYFISNLCFQIITLLLSSLLNIEDNNNIAMSFLISGIWSLYLTKSARVKNTFKN</sequence>
<evidence type="ECO:0000313" key="3">
    <source>
        <dbReference type="Proteomes" id="UP001208567"/>
    </source>
</evidence>
<name>A0ABQ5N404_9CLOT</name>
<dbReference type="Pfam" id="PF10754">
    <property type="entry name" value="DUF2569"/>
    <property type="match status" value="1"/>
</dbReference>